<accession>A0A059F7C7</accession>
<dbReference type="Proteomes" id="UP000024816">
    <property type="component" value="Unassembled WGS sequence"/>
</dbReference>
<name>A0A059F7C7_9PROT</name>
<protein>
    <recommendedName>
        <fullName evidence="4">Outer membrane beta-barrel protein</fullName>
    </recommendedName>
</protein>
<evidence type="ECO:0008006" key="4">
    <source>
        <dbReference type="Google" id="ProtNLM"/>
    </source>
</evidence>
<dbReference type="eggNOG" id="COG5338">
    <property type="taxonomic scope" value="Bacteria"/>
</dbReference>
<dbReference type="STRING" id="1280952.HJA_15814"/>
<gene>
    <name evidence="2" type="ORF">HJA_15814</name>
</gene>
<feature type="signal peptide" evidence="1">
    <location>
        <begin position="1"/>
        <end position="24"/>
    </location>
</feature>
<feature type="chain" id="PRO_5001572593" description="Outer membrane beta-barrel protein" evidence="1">
    <location>
        <begin position="25"/>
        <end position="431"/>
    </location>
</feature>
<dbReference type="PATRIC" id="fig|1280952.3.peg.3163"/>
<keyword evidence="1" id="KW-0732">Signal</keyword>
<dbReference type="AlphaFoldDB" id="A0A059F7C7"/>
<keyword evidence="3" id="KW-1185">Reference proteome</keyword>
<dbReference type="EMBL" id="ARYJ01000014">
    <property type="protein sequence ID" value="KCZ86453.1"/>
    <property type="molecule type" value="Genomic_DNA"/>
</dbReference>
<dbReference type="RefSeq" id="WP_035584019.1">
    <property type="nucleotide sequence ID" value="NZ_ARYJ01000014.1"/>
</dbReference>
<organism evidence="2 3">
    <name type="scientific">Hyphomonas jannaschiana VP2</name>
    <dbReference type="NCBI Taxonomy" id="1280952"/>
    <lineage>
        <taxon>Bacteria</taxon>
        <taxon>Pseudomonadati</taxon>
        <taxon>Pseudomonadota</taxon>
        <taxon>Alphaproteobacteria</taxon>
        <taxon>Hyphomonadales</taxon>
        <taxon>Hyphomonadaceae</taxon>
        <taxon>Hyphomonas</taxon>
    </lineage>
</organism>
<evidence type="ECO:0000313" key="3">
    <source>
        <dbReference type="Proteomes" id="UP000024816"/>
    </source>
</evidence>
<dbReference type="OrthoDB" id="7398962at2"/>
<evidence type="ECO:0000313" key="2">
    <source>
        <dbReference type="EMBL" id="KCZ86453.1"/>
    </source>
</evidence>
<sequence length="431" mass="47533">MNHLKSLCLLTVAGSSLVAGTAAAQGQGADNYYSRNKYEAVKDRQQPAFDPEPIRLGTFLVDATGLVGVTYNSNVYAQNNNEESDVIVRIGGEVVGRTNWAVHEVGFDVSAYQNEYLDLSDESAPTLHAGIRGRLDVTRDFSLGARVFADKAVEQRYEPAGLGGLEKPIEYTVAGGEVSADYTNDRFRWNNAVGVTSYDYKDGRIIGTGAEADQDFRDRDNTYARTRLSYAISPDLAVYTQGTVHDEAYNSTQIIGGLPRKRDSQGYTVAAGVDFELQSLIRGDVAVGYLNEDKKDDYFADVDGLSLDARIQWFPSRLTTVTFLGSRRVADTGVFTSPSALATTYRAEIDHELRRNLILSAHAGFTDYDYQEIDRTDEMSNIGVAAKYKMNKRLHIDAFARHLAWDSSGSDVAFVPSYGINLIGVELRFHP</sequence>
<comment type="caution">
    <text evidence="2">The sequence shown here is derived from an EMBL/GenBank/DDBJ whole genome shotgun (WGS) entry which is preliminary data.</text>
</comment>
<dbReference type="Pfam" id="PF10082">
    <property type="entry name" value="BBP2_2"/>
    <property type="match status" value="1"/>
</dbReference>
<reference evidence="2 3" key="1">
    <citation type="journal article" date="2014" name="Antonie Van Leeuwenhoek">
        <title>Hyphomonas beringensis sp. nov. and Hyphomonas chukchiensis sp. nov., isolated from surface seawater of the Bering Sea and Chukchi Sea.</title>
        <authorList>
            <person name="Li C."/>
            <person name="Lai Q."/>
            <person name="Li G."/>
            <person name="Dong C."/>
            <person name="Wang J."/>
            <person name="Liao Y."/>
            <person name="Shao Z."/>
        </authorList>
    </citation>
    <scope>NUCLEOTIDE SEQUENCE [LARGE SCALE GENOMIC DNA]</scope>
    <source>
        <strain evidence="2 3">VP2</strain>
    </source>
</reference>
<evidence type="ECO:0000256" key="1">
    <source>
        <dbReference type="SAM" id="SignalP"/>
    </source>
</evidence>
<proteinExistence type="predicted"/>
<dbReference type="InterPro" id="IPR018759">
    <property type="entry name" value="BBP2_2"/>
</dbReference>